<feature type="domain" description="SHSP" evidence="4">
    <location>
        <begin position="23"/>
        <end position="125"/>
    </location>
</feature>
<evidence type="ECO:0000256" key="2">
    <source>
        <dbReference type="PROSITE-ProRule" id="PRU00285"/>
    </source>
</evidence>
<evidence type="ECO:0000256" key="3">
    <source>
        <dbReference type="RuleBase" id="RU003616"/>
    </source>
</evidence>
<evidence type="ECO:0000313" key="5">
    <source>
        <dbReference type="EMBL" id="KAG0538241.1"/>
    </source>
</evidence>
<dbReference type="Gene3D" id="2.60.40.790">
    <property type="match status" value="1"/>
</dbReference>
<reference evidence="5" key="2">
    <citation type="submission" date="2020-10" db="EMBL/GenBank/DDBJ databases">
        <authorList>
            <person name="Cooper E.A."/>
            <person name="Brenton Z.W."/>
            <person name="Flinn B.S."/>
            <person name="Jenkins J."/>
            <person name="Shu S."/>
            <person name="Flowers D."/>
            <person name="Luo F."/>
            <person name="Wang Y."/>
            <person name="Xia P."/>
            <person name="Barry K."/>
            <person name="Daum C."/>
            <person name="Lipzen A."/>
            <person name="Yoshinaga Y."/>
            <person name="Schmutz J."/>
            <person name="Saski C."/>
            <person name="Vermerris W."/>
            <person name="Kresovich S."/>
        </authorList>
    </citation>
    <scope>NUCLEOTIDE SEQUENCE</scope>
</reference>
<name>A0A921UQR6_SORBI</name>
<gene>
    <name evidence="5" type="ORF">BDA96_03G218400</name>
</gene>
<dbReference type="InterPro" id="IPR008978">
    <property type="entry name" value="HSP20-like_chaperone"/>
</dbReference>
<reference evidence="5" key="1">
    <citation type="journal article" date="2019" name="BMC Genomics">
        <title>A new reference genome for Sorghum bicolor reveals high levels of sequence similarity between sweet and grain genotypes: implications for the genetics of sugar metabolism.</title>
        <authorList>
            <person name="Cooper E.A."/>
            <person name="Brenton Z.W."/>
            <person name="Flinn B.S."/>
            <person name="Jenkins J."/>
            <person name="Shu S."/>
            <person name="Flowers D."/>
            <person name="Luo F."/>
            <person name="Wang Y."/>
            <person name="Xia P."/>
            <person name="Barry K."/>
            <person name="Daum C."/>
            <person name="Lipzen A."/>
            <person name="Yoshinaga Y."/>
            <person name="Schmutz J."/>
            <person name="Saski C."/>
            <person name="Vermerris W."/>
            <person name="Kresovich S."/>
        </authorList>
    </citation>
    <scope>NUCLEOTIDE SEQUENCE</scope>
</reference>
<dbReference type="Pfam" id="PF00011">
    <property type="entry name" value="HSP20"/>
    <property type="match status" value="1"/>
</dbReference>
<organism evidence="5 6">
    <name type="scientific">Sorghum bicolor</name>
    <name type="common">Sorghum</name>
    <name type="synonym">Sorghum vulgare</name>
    <dbReference type="NCBI Taxonomy" id="4558"/>
    <lineage>
        <taxon>Eukaryota</taxon>
        <taxon>Viridiplantae</taxon>
        <taxon>Streptophyta</taxon>
        <taxon>Embryophyta</taxon>
        <taxon>Tracheophyta</taxon>
        <taxon>Spermatophyta</taxon>
        <taxon>Magnoliopsida</taxon>
        <taxon>Liliopsida</taxon>
        <taxon>Poales</taxon>
        <taxon>Poaceae</taxon>
        <taxon>PACMAD clade</taxon>
        <taxon>Panicoideae</taxon>
        <taxon>Andropogonodae</taxon>
        <taxon>Andropogoneae</taxon>
        <taxon>Sorghinae</taxon>
        <taxon>Sorghum</taxon>
    </lineage>
</organism>
<evidence type="ECO:0000313" key="6">
    <source>
        <dbReference type="Proteomes" id="UP000807115"/>
    </source>
</evidence>
<dbReference type="Gramene" id="EES03182">
    <property type="protein sequence ID" value="EES03182"/>
    <property type="gene ID" value="SORBI_3003G201200"/>
</dbReference>
<dbReference type="InterPro" id="IPR031107">
    <property type="entry name" value="Small_HSP"/>
</dbReference>
<keyword evidence="1" id="KW-0346">Stress response</keyword>
<sequence>MASLKPKGPAANAGAAAAPEACGGVADIDPKLEWHDGANSYIIRLNLPGFRKEDFNVQVDSGGRLTVRGERPAGYVRFHKAFQLPQTANLDGVAGRFDGTVLSLTVPKQPASGTDMVKARLIEGKEEFAAAAARAEATTTTTWAEALGGRGQMVAAAVAGFALGAFVAHRLLSATNS</sequence>
<dbReference type="PROSITE" id="PS01031">
    <property type="entry name" value="SHSP"/>
    <property type="match status" value="1"/>
</dbReference>
<dbReference type="EMBL" id="CM027682">
    <property type="protein sequence ID" value="KAG0538241.1"/>
    <property type="molecule type" value="Genomic_DNA"/>
</dbReference>
<dbReference type="OrthoDB" id="1431247at2759"/>
<dbReference type="OMA" id="WRSWERA"/>
<comment type="caution">
    <text evidence="5">The sequence shown here is derived from an EMBL/GenBank/DDBJ whole genome shotgun (WGS) entry which is preliminary data.</text>
</comment>
<accession>A0A921UQR6</accession>
<dbReference type="PANTHER" id="PTHR11527">
    <property type="entry name" value="HEAT-SHOCK PROTEIN 20 FAMILY MEMBER"/>
    <property type="match status" value="1"/>
</dbReference>
<dbReference type="SUPFAM" id="SSF49764">
    <property type="entry name" value="HSP20-like chaperones"/>
    <property type="match status" value="1"/>
</dbReference>
<evidence type="ECO:0000256" key="1">
    <source>
        <dbReference type="ARBA" id="ARBA00023016"/>
    </source>
</evidence>
<dbReference type="CDD" id="cd06464">
    <property type="entry name" value="ACD_sHsps-like"/>
    <property type="match status" value="1"/>
</dbReference>
<dbReference type="Proteomes" id="UP000807115">
    <property type="component" value="Chromosome 3"/>
</dbReference>
<dbReference type="InterPro" id="IPR002068">
    <property type="entry name" value="A-crystallin/Hsp20_dom"/>
</dbReference>
<protein>
    <recommendedName>
        <fullName evidence="4">SHSP domain-containing protein</fullName>
    </recommendedName>
</protein>
<evidence type="ECO:0000259" key="4">
    <source>
        <dbReference type="PROSITE" id="PS01031"/>
    </source>
</evidence>
<proteinExistence type="inferred from homology"/>
<comment type="similarity">
    <text evidence="2 3">Belongs to the small heat shock protein (HSP20) family.</text>
</comment>
<dbReference type="AlphaFoldDB" id="A0A921UQR6"/>
<dbReference type="KEGG" id="sbi:8082452"/>